<dbReference type="EMBL" id="CP076448">
    <property type="protein sequence ID" value="QXM25603.1"/>
    <property type="molecule type" value="Genomic_DNA"/>
</dbReference>
<sequence length="194" mass="20059">MATLRRAETSPPAFRSALFRVALLLAAEATRHLPTRTASVTTPLETASVPVLAAKPPCLVPVLRAGLALVEGFATLLPESPVAHFGAWRDHDTLKPVEYYFKAPADLGERGAIVLDPMLATGGTAVAAVTRLKAAGARDVTVCAVIAAPEGVPALAAAHPEARLIIAALDRCLDPRGYILPGLGDAGDRAFGTG</sequence>
<evidence type="ECO:0000256" key="3">
    <source>
        <dbReference type="ARBA" id="ARBA00009516"/>
    </source>
</evidence>
<evidence type="ECO:0000256" key="4">
    <source>
        <dbReference type="ARBA" id="ARBA00011894"/>
    </source>
</evidence>
<keyword evidence="9" id="KW-0342">GTP-binding</keyword>
<dbReference type="KEGG" id="elio:KO353_05165"/>
<proteinExistence type="inferred from homology"/>
<dbReference type="PANTHER" id="PTHR32315">
    <property type="entry name" value="ADENINE PHOSPHORIBOSYLTRANSFERASE"/>
    <property type="match status" value="1"/>
</dbReference>
<feature type="domain" description="Phosphoribosyltransferase" evidence="11">
    <location>
        <begin position="1"/>
        <end position="193"/>
    </location>
</feature>
<evidence type="ECO:0000256" key="8">
    <source>
        <dbReference type="ARBA" id="ARBA00022741"/>
    </source>
</evidence>
<evidence type="ECO:0000259" key="11">
    <source>
        <dbReference type="Pfam" id="PF14681"/>
    </source>
</evidence>
<dbReference type="GO" id="GO:0005525">
    <property type="term" value="F:GTP binding"/>
    <property type="evidence" value="ECO:0007669"/>
    <property type="project" value="UniProtKB-KW"/>
</dbReference>
<dbReference type="AlphaFoldDB" id="A0A975U4J8"/>
<comment type="cofactor">
    <cofactor evidence="1">
        <name>Mg(2+)</name>
        <dbReference type="ChEBI" id="CHEBI:18420"/>
    </cofactor>
</comment>
<evidence type="ECO:0000313" key="12">
    <source>
        <dbReference type="EMBL" id="QXM25603.1"/>
    </source>
</evidence>
<dbReference type="GO" id="GO:0004845">
    <property type="term" value="F:uracil phosphoribosyltransferase activity"/>
    <property type="evidence" value="ECO:0007669"/>
    <property type="project" value="UniProtKB-UniRule"/>
</dbReference>
<comment type="pathway">
    <text evidence="2">Pyrimidine metabolism; UMP biosynthesis via salvage pathway; UMP from uracil: step 1/1.</text>
</comment>
<dbReference type="InterPro" id="IPR050054">
    <property type="entry name" value="UPRTase/APRTase"/>
</dbReference>
<dbReference type="InterPro" id="IPR005765">
    <property type="entry name" value="UPRT"/>
</dbReference>
<evidence type="ECO:0000256" key="7">
    <source>
        <dbReference type="ARBA" id="ARBA00022679"/>
    </source>
</evidence>
<reference evidence="12" key="1">
    <citation type="submission" date="2021-06" db="EMBL/GenBank/DDBJ databases">
        <title>Elioraea tepida, sp. nov., a moderately thermophilic aerobic anoxygenic phototrophic bacterium isolated from an alkaline siliceous hot spring mat community in Yellowstone National Park, WY, USA.</title>
        <authorList>
            <person name="Saini M.K."/>
            <person name="Yoshida S."/>
            <person name="Sebastian A."/>
            <person name="Hirose S."/>
            <person name="Hara E."/>
            <person name="Tamaki H."/>
            <person name="Soulier N.T."/>
            <person name="Albert I."/>
            <person name="Hanada S."/>
            <person name="Bryant D.A."/>
            <person name="Tank M."/>
        </authorList>
    </citation>
    <scope>NUCLEOTIDE SEQUENCE</scope>
    <source>
        <strain evidence="12">MS-P2</strain>
    </source>
</reference>
<evidence type="ECO:0000256" key="6">
    <source>
        <dbReference type="ARBA" id="ARBA00022676"/>
    </source>
</evidence>
<evidence type="ECO:0000256" key="1">
    <source>
        <dbReference type="ARBA" id="ARBA00001946"/>
    </source>
</evidence>
<keyword evidence="13" id="KW-1185">Reference proteome</keyword>
<dbReference type="Proteomes" id="UP000694001">
    <property type="component" value="Chromosome"/>
</dbReference>
<dbReference type="CDD" id="cd06223">
    <property type="entry name" value="PRTases_typeI"/>
    <property type="match status" value="1"/>
</dbReference>
<dbReference type="GO" id="GO:0006223">
    <property type="term" value="P:uracil salvage"/>
    <property type="evidence" value="ECO:0007669"/>
    <property type="project" value="InterPro"/>
</dbReference>
<keyword evidence="8" id="KW-0547">Nucleotide-binding</keyword>
<evidence type="ECO:0000256" key="10">
    <source>
        <dbReference type="NCBIfam" id="TIGR01091"/>
    </source>
</evidence>
<evidence type="ECO:0000256" key="2">
    <source>
        <dbReference type="ARBA" id="ARBA00005180"/>
    </source>
</evidence>
<evidence type="ECO:0000313" key="13">
    <source>
        <dbReference type="Proteomes" id="UP000694001"/>
    </source>
</evidence>
<evidence type="ECO:0000256" key="5">
    <source>
        <dbReference type="ARBA" id="ARBA00022533"/>
    </source>
</evidence>
<dbReference type="EC" id="2.4.2.9" evidence="4 10"/>
<dbReference type="Pfam" id="PF14681">
    <property type="entry name" value="UPRTase"/>
    <property type="match status" value="1"/>
</dbReference>
<accession>A0A975U4J8</accession>
<dbReference type="PANTHER" id="PTHR32315:SF4">
    <property type="entry name" value="URACIL PHOSPHORIBOSYLTRANSFERASE, CHLOROPLASTIC"/>
    <property type="match status" value="1"/>
</dbReference>
<dbReference type="NCBIfam" id="TIGR01091">
    <property type="entry name" value="upp"/>
    <property type="match status" value="1"/>
</dbReference>
<gene>
    <name evidence="12" type="primary">upp</name>
    <name evidence="12" type="ORF">KO353_05165</name>
</gene>
<comment type="similarity">
    <text evidence="3">Belongs to the UPRTase family.</text>
</comment>
<keyword evidence="6 12" id="KW-0328">Glycosyltransferase</keyword>
<protein>
    <recommendedName>
        <fullName evidence="4 10">Uracil phosphoribosyltransferase</fullName>
        <ecNumber evidence="4 10">2.4.2.9</ecNumber>
    </recommendedName>
</protein>
<name>A0A975U4J8_9PROT</name>
<organism evidence="12 13">
    <name type="scientific">Elioraea tepida</name>
    <dbReference type="NCBI Taxonomy" id="2843330"/>
    <lineage>
        <taxon>Bacteria</taxon>
        <taxon>Pseudomonadati</taxon>
        <taxon>Pseudomonadota</taxon>
        <taxon>Alphaproteobacteria</taxon>
        <taxon>Acetobacterales</taxon>
        <taxon>Elioraeaceae</taxon>
        <taxon>Elioraea</taxon>
    </lineage>
</organism>
<evidence type="ECO:0000256" key="9">
    <source>
        <dbReference type="ARBA" id="ARBA00023134"/>
    </source>
</evidence>
<keyword evidence="7 12" id="KW-0808">Transferase</keyword>
<dbReference type="NCBIfam" id="NF001097">
    <property type="entry name" value="PRK00129.1"/>
    <property type="match status" value="1"/>
</dbReference>
<keyword evidence="5" id="KW-0021">Allosteric enzyme</keyword>
<dbReference type="InterPro" id="IPR000836">
    <property type="entry name" value="PRTase_dom"/>
</dbReference>